<dbReference type="EC" id="2.1.1.297" evidence="1"/>
<dbReference type="GO" id="GO:0003676">
    <property type="term" value="F:nucleic acid binding"/>
    <property type="evidence" value="ECO:0007669"/>
    <property type="project" value="InterPro"/>
</dbReference>
<dbReference type="InterPro" id="IPR019874">
    <property type="entry name" value="RF_methyltr_PrmC"/>
</dbReference>
<evidence type="ECO:0000259" key="7">
    <source>
        <dbReference type="Pfam" id="PF17827"/>
    </source>
</evidence>
<dbReference type="HOGENOM" id="CLU_018398_4_0_11"/>
<accession>S2W0S6</accession>
<evidence type="ECO:0000259" key="6">
    <source>
        <dbReference type="Pfam" id="PF05175"/>
    </source>
</evidence>
<dbReference type="InterPro" id="IPR029063">
    <property type="entry name" value="SAM-dependent_MTases_sf"/>
</dbReference>
<evidence type="ECO:0000256" key="4">
    <source>
        <dbReference type="ARBA" id="ARBA00022691"/>
    </source>
</evidence>
<dbReference type="RefSeq" id="WP_016456228.1">
    <property type="nucleotide sequence ID" value="NZ_KE150269.1"/>
</dbReference>
<dbReference type="Pfam" id="PF05175">
    <property type="entry name" value="MTS"/>
    <property type="match status" value="1"/>
</dbReference>
<dbReference type="InterPro" id="IPR002052">
    <property type="entry name" value="DNA_methylase_N6_adenine_CS"/>
</dbReference>
<dbReference type="Proteomes" id="UP000014417">
    <property type="component" value="Unassembled WGS sequence"/>
</dbReference>
<organism evidence="8 9">
    <name type="scientific">Propionimicrobium lymphophilum ACS-093-V-SCH5</name>
    <dbReference type="NCBI Taxonomy" id="883161"/>
    <lineage>
        <taxon>Bacteria</taxon>
        <taxon>Bacillati</taxon>
        <taxon>Actinomycetota</taxon>
        <taxon>Actinomycetes</taxon>
        <taxon>Propionibacteriales</taxon>
        <taxon>Propionibacteriaceae</taxon>
        <taxon>Propionimicrobium</taxon>
    </lineage>
</organism>
<dbReference type="Pfam" id="PF17827">
    <property type="entry name" value="PrmC_N"/>
    <property type="match status" value="1"/>
</dbReference>
<gene>
    <name evidence="8" type="ORF">HMPREF9306_01400</name>
</gene>
<keyword evidence="2 8" id="KW-0489">Methyltransferase</keyword>
<dbReference type="PATRIC" id="fig|883161.3.peg.1393"/>
<feature type="domain" description="Methyltransferase small" evidence="6">
    <location>
        <begin position="125"/>
        <end position="207"/>
    </location>
</feature>
<dbReference type="NCBIfam" id="TIGR00536">
    <property type="entry name" value="hemK_fam"/>
    <property type="match status" value="1"/>
</dbReference>
<dbReference type="InterPro" id="IPR050320">
    <property type="entry name" value="N5-glutamine_MTase"/>
</dbReference>
<name>S2W0S6_9ACTN</name>
<comment type="catalytic activity">
    <reaction evidence="5">
        <text>L-glutaminyl-[peptide chain release factor] + S-adenosyl-L-methionine = N(5)-methyl-L-glutaminyl-[peptide chain release factor] + S-adenosyl-L-homocysteine + H(+)</text>
        <dbReference type="Rhea" id="RHEA:42896"/>
        <dbReference type="Rhea" id="RHEA-COMP:10271"/>
        <dbReference type="Rhea" id="RHEA-COMP:10272"/>
        <dbReference type="ChEBI" id="CHEBI:15378"/>
        <dbReference type="ChEBI" id="CHEBI:30011"/>
        <dbReference type="ChEBI" id="CHEBI:57856"/>
        <dbReference type="ChEBI" id="CHEBI:59789"/>
        <dbReference type="ChEBI" id="CHEBI:61891"/>
        <dbReference type="EC" id="2.1.1.297"/>
    </reaction>
</comment>
<dbReference type="OrthoDB" id="9800643at2"/>
<keyword evidence="9" id="KW-1185">Reference proteome</keyword>
<proteinExistence type="predicted"/>
<dbReference type="STRING" id="883161.HMPREF9306_01400"/>
<feature type="domain" description="Release factor glutamine methyltransferase N-terminal" evidence="7">
    <location>
        <begin position="13"/>
        <end position="80"/>
    </location>
</feature>
<dbReference type="PROSITE" id="PS00092">
    <property type="entry name" value="N6_MTASE"/>
    <property type="match status" value="1"/>
</dbReference>
<evidence type="ECO:0000313" key="8">
    <source>
        <dbReference type="EMBL" id="EPD32701.1"/>
    </source>
</evidence>
<dbReference type="GO" id="GO:0102559">
    <property type="term" value="F:peptide chain release factor N(5)-glutamine methyltransferase activity"/>
    <property type="evidence" value="ECO:0007669"/>
    <property type="project" value="UniProtKB-EC"/>
</dbReference>
<dbReference type="PANTHER" id="PTHR18895">
    <property type="entry name" value="HEMK METHYLTRANSFERASE"/>
    <property type="match status" value="1"/>
</dbReference>
<dbReference type="NCBIfam" id="TIGR03534">
    <property type="entry name" value="RF_mod_PrmC"/>
    <property type="match status" value="1"/>
</dbReference>
<sequence>MPDWPKPNRPKTLINMAAYVLAEGNSLSPQADARQLMQHATGLDPLGLATVRTIDDATIEKFFGYVKKRAEGAPLQHILGKAWFRHTEVEVGPGVLVPRPETEIVAGWAIAACKDEIKKGNRAPAAADLGAGSGIIAKSIALEVPGSRVFAVEISKDAAKYLRSNLSETSVEIIESDFSDLPKLRPDLAGKLDVVVSNPPYIPDSEVDSLSADVLADPEIALFSGEDGLDAIRALLPVAAFLLKEGGKLVFEHGDDQRNAVLELALSDGRFTDVEDHDDLTRRPRFLTAKRTGIEK</sequence>
<reference evidence="8 9" key="1">
    <citation type="submission" date="2013-04" db="EMBL/GenBank/DDBJ databases">
        <title>The Genome Sequence of Propionimicrobium lymphophilum ACS-093-V-SCH5.</title>
        <authorList>
            <consortium name="The Broad Institute Genomics Platform"/>
            <person name="Earl A."/>
            <person name="Ward D."/>
            <person name="Feldgarden M."/>
            <person name="Gevers D."/>
            <person name="Saerens B."/>
            <person name="Vaneechoutte M."/>
            <person name="Walker B."/>
            <person name="Young S."/>
            <person name="Zeng Q."/>
            <person name="Gargeya S."/>
            <person name="Fitzgerald M."/>
            <person name="Haas B."/>
            <person name="Abouelleil A."/>
            <person name="Allen A.W."/>
            <person name="Alvarado L."/>
            <person name="Arachchi H.M."/>
            <person name="Berlin A.M."/>
            <person name="Chapman S.B."/>
            <person name="Gainer-Dewar J."/>
            <person name="Goldberg J."/>
            <person name="Griggs A."/>
            <person name="Gujja S."/>
            <person name="Hansen M."/>
            <person name="Howarth C."/>
            <person name="Imamovic A."/>
            <person name="Ireland A."/>
            <person name="Larimer J."/>
            <person name="McCowan C."/>
            <person name="Murphy C."/>
            <person name="Pearson M."/>
            <person name="Poon T.W."/>
            <person name="Priest M."/>
            <person name="Roberts A."/>
            <person name="Saif S."/>
            <person name="Shea T."/>
            <person name="Sisk P."/>
            <person name="Sykes S."/>
            <person name="Wortman J."/>
            <person name="Nusbaum C."/>
            <person name="Birren B."/>
        </authorList>
    </citation>
    <scope>NUCLEOTIDE SEQUENCE [LARGE SCALE GENOMIC DNA]</scope>
    <source>
        <strain evidence="8 9">ACS-093-V-SCH5</strain>
    </source>
</reference>
<evidence type="ECO:0000313" key="9">
    <source>
        <dbReference type="Proteomes" id="UP000014417"/>
    </source>
</evidence>
<keyword evidence="3 8" id="KW-0808">Transferase</keyword>
<protein>
    <recommendedName>
        <fullName evidence="1">peptide chain release factor N(5)-glutamine methyltransferase</fullName>
        <ecNumber evidence="1">2.1.1.297</ecNumber>
    </recommendedName>
</protein>
<evidence type="ECO:0000256" key="1">
    <source>
        <dbReference type="ARBA" id="ARBA00012771"/>
    </source>
</evidence>
<dbReference type="InterPro" id="IPR040758">
    <property type="entry name" value="PrmC_N"/>
</dbReference>
<dbReference type="InterPro" id="IPR004556">
    <property type="entry name" value="HemK-like"/>
</dbReference>
<dbReference type="EMBL" id="AGZR01000008">
    <property type="protein sequence ID" value="EPD32701.1"/>
    <property type="molecule type" value="Genomic_DNA"/>
</dbReference>
<keyword evidence="4" id="KW-0949">S-adenosyl-L-methionine</keyword>
<dbReference type="AlphaFoldDB" id="S2W0S6"/>
<dbReference type="CDD" id="cd02440">
    <property type="entry name" value="AdoMet_MTases"/>
    <property type="match status" value="1"/>
</dbReference>
<dbReference type="InterPro" id="IPR007848">
    <property type="entry name" value="Small_mtfrase_dom"/>
</dbReference>
<dbReference type="GO" id="GO:0032259">
    <property type="term" value="P:methylation"/>
    <property type="evidence" value="ECO:0007669"/>
    <property type="project" value="UniProtKB-KW"/>
</dbReference>
<dbReference type="PANTHER" id="PTHR18895:SF74">
    <property type="entry name" value="MTRF1L RELEASE FACTOR GLUTAMINE METHYLTRANSFERASE"/>
    <property type="match status" value="1"/>
</dbReference>
<evidence type="ECO:0000256" key="3">
    <source>
        <dbReference type="ARBA" id="ARBA00022679"/>
    </source>
</evidence>
<dbReference type="Gene3D" id="1.10.8.10">
    <property type="entry name" value="DNA helicase RuvA subunit, C-terminal domain"/>
    <property type="match status" value="1"/>
</dbReference>
<evidence type="ECO:0000256" key="5">
    <source>
        <dbReference type="ARBA" id="ARBA00048391"/>
    </source>
</evidence>
<evidence type="ECO:0000256" key="2">
    <source>
        <dbReference type="ARBA" id="ARBA00022603"/>
    </source>
</evidence>
<dbReference type="SUPFAM" id="SSF53335">
    <property type="entry name" value="S-adenosyl-L-methionine-dependent methyltransferases"/>
    <property type="match status" value="1"/>
</dbReference>
<dbReference type="Gene3D" id="3.40.50.150">
    <property type="entry name" value="Vaccinia Virus protein VP39"/>
    <property type="match status" value="1"/>
</dbReference>
<comment type="caution">
    <text evidence="8">The sequence shown here is derived from an EMBL/GenBank/DDBJ whole genome shotgun (WGS) entry which is preliminary data.</text>
</comment>